<dbReference type="NCBIfam" id="TIGR02532">
    <property type="entry name" value="IV_pilin_GFxxxE"/>
    <property type="match status" value="1"/>
</dbReference>
<keyword evidence="1" id="KW-0812">Transmembrane</keyword>
<evidence type="ECO:0000256" key="1">
    <source>
        <dbReference type="SAM" id="Phobius"/>
    </source>
</evidence>
<dbReference type="Pfam" id="PF07963">
    <property type="entry name" value="N_methyl"/>
    <property type="match status" value="1"/>
</dbReference>
<dbReference type="EMBL" id="CP043869">
    <property type="protein sequence ID" value="QEQ98163.1"/>
    <property type="molecule type" value="Genomic_DNA"/>
</dbReference>
<organism evidence="2 3">
    <name type="scientific">Neptunomonas concharum</name>
    <dbReference type="NCBI Taxonomy" id="1031538"/>
    <lineage>
        <taxon>Bacteria</taxon>
        <taxon>Pseudomonadati</taxon>
        <taxon>Pseudomonadota</taxon>
        <taxon>Gammaproteobacteria</taxon>
        <taxon>Oceanospirillales</taxon>
        <taxon>Oceanospirillaceae</taxon>
        <taxon>Neptunomonas</taxon>
    </lineage>
</organism>
<sequence>MRMSSRQRGFTMVELVIAIVLMGIIAVGATGFIISSVKGYSDMSRREGIAGTSRVAIDRILREVRNALPNSARTDASGYCLEFVPILAATQYVNIPLNANNTNIQIIPFAEAPTLGQAAVYPITTAAVYQTGSPAVISPDITSAASDLLGPGVETMTLASGHRFPAESPSKRLFVVDTPVSYCLVGDRLYRYRNYARSAVQPSPSSLPTGEPNRVLLAYPVTATQPFTVVDATLQRNALVLAEFSVEQAGERLLIQQEVQIRNAP</sequence>
<evidence type="ECO:0000313" key="2">
    <source>
        <dbReference type="EMBL" id="QEQ98163.1"/>
    </source>
</evidence>
<dbReference type="KEGG" id="ncu:F0U83_16390"/>
<gene>
    <name evidence="2" type="ORF">F0U83_16390</name>
</gene>
<dbReference type="InterPro" id="IPR045584">
    <property type="entry name" value="Pilin-like"/>
</dbReference>
<accession>A0A5P1REW5</accession>
<keyword evidence="1" id="KW-1133">Transmembrane helix</keyword>
<protein>
    <submittedName>
        <fullName evidence="2">Type II secretion system protein</fullName>
    </submittedName>
</protein>
<dbReference type="Proteomes" id="UP000324760">
    <property type="component" value="Chromosome"/>
</dbReference>
<dbReference type="OrthoDB" id="9788802at2"/>
<reference evidence="2 3" key="1">
    <citation type="journal article" date="2019" name="Biochem. Eng. J.">
        <title>Metabolic engineering of the marine bacteria Neptunomonas concharum for the production of acetoin and meso-2,3-butanediol from acetate.</title>
        <authorList>
            <person name="Li W."/>
            <person name="Pu N."/>
            <person name="Liu C.-X."/>
            <person name="Yuan Q.-P."/>
            <person name="Li Z.-J."/>
        </authorList>
    </citation>
    <scope>NUCLEOTIDE SEQUENCE [LARGE SCALE GENOMIC DNA]</scope>
    <source>
        <strain evidence="2 3">JCM17730</strain>
    </source>
</reference>
<dbReference type="RefSeq" id="WP_138988019.1">
    <property type="nucleotide sequence ID" value="NZ_CP043869.1"/>
</dbReference>
<feature type="transmembrane region" description="Helical" evidence="1">
    <location>
        <begin position="12"/>
        <end position="34"/>
    </location>
</feature>
<dbReference type="InterPro" id="IPR012902">
    <property type="entry name" value="N_methyl_site"/>
</dbReference>
<dbReference type="AlphaFoldDB" id="A0A5P1REW5"/>
<keyword evidence="3" id="KW-1185">Reference proteome</keyword>
<evidence type="ECO:0000313" key="3">
    <source>
        <dbReference type="Proteomes" id="UP000324760"/>
    </source>
</evidence>
<proteinExistence type="predicted"/>
<dbReference type="SUPFAM" id="SSF54523">
    <property type="entry name" value="Pili subunits"/>
    <property type="match status" value="1"/>
</dbReference>
<keyword evidence="1" id="KW-0472">Membrane</keyword>
<name>A0A5P1REW5_9GAMM</name>